<evidence type="ECO:0000313" key="14">
    <source>
        <dbReference type="Proteomes" id="UP000323824"/>
    </source>
</evidence>
<dbReference type="UniPathway" id="UPA00665"/>
<evidence type="ECO:0000256" key="10">
    <source>
        <dbReference type="HAMAP-Rule" id="MF_00161"/>
    </source>
</evidence>
<name>A0A5C1QIC1_9SPIO</name>
<dbReference type="RefSeq" id="WP_149569510.1">
    <property type="nucleotide sequence ID" value="NZ_CP035807.1"/>
</dbReference>
<feature type="active site" evidence="10">
    <location>
        <position position="142"/>
    </location>
</feature>
<feature type="transmembrane region" description="Helical" evidence="10">
    <location>
        <begin position="137"/>
        <end position="158"/>
    </location>
</feature>
<feature type="transmembrane region" description="Helical" evidence="10">
    <location>
        <begin position="30"/>
        <end position="50"/>
    </location>
</feature>
<dbReference type="HAMAP" id="MF_00161">
    <property type="entry name" value="LspA"/>
    <property type="match status" value="1"/>
</dbReference>
<keyword evidence="7 10" id="KW-0378">Hydrolase</keyword>
<evidence type="ECO:0000256" key="3">
    <source>
        <dbReference type="ARBA" id="ARBA00022519"/>
    </source>
</evidence>
<evidence type="ECO:0000256" key="11">
    <source>
        <dbReference type="RuleBase" id="RU000594"/>
    </source>
</evidence>
<accession>A0A5C1QIC1</accession>
<keyword evidence="8 10" id="KW-1133">Transmembrane helix</keyword>
<feature type="active site" evidence="10">
    <location>
        <position position="124"/>
    </location>
</feature>
<gene>
    <name evidence="10 13" type="primary">lspA</name>
    <name evidence="13" type="ORF">EW093_16840</name>
</gene>
<evidence type="ECO:0000256" key="12">
    <source>
        <dbReference type="RuleBase" id="RU004181"/>
    </source>
</evidence>
<keyword evidence="14" id="KW-1185">Reference proteome</keyword>
<keyword evidence="4 10" id="KW-0645">Protease</keyword>
<keyword evidence="3" id="KW-0997">Cell inner membrane</keyword>
<dbReference type="PRINTS" id="PR00781">
    <property type="entry name" value="LIPOSIGPTASE"/>
</dbReference>
<dbReference type="Pfam" id="PF01252">
    <property type="entry name" value="Peptidase_A8"/>
    <property type="match status" value="1"/>
</dbReference>
<comment type="similarity">
    <text evidence="1 10 12">Belongs to the peptidase A8 family.</text>
</comment>
<evidence type="ECO:0000256" key="7">
    <source>
        <dbReference type="ARBA" id="ARBA00022801"/>
    </source>
</evidence>
<dbReference type="EMBL" id="CP035807">
    <property type="protein sequence ID" value="QEN06284.1"/>
    <property type="molecule type" value="Genomic_DNA"/>
</dbReference>
<reference evidence="13 14" key="1">
    <citation type="submission" date="2019-02" db="EMBL/GenBank/DDBJ databases">
        <authorList>
            <person name="Fomenkov A."/>
            <person name="Dubinina G."/>
            <person name="Grabovich M."/>
            <person name="Vincze T."/>
            <person name="Roberts R.J."/>
        </authorList>
    </citation>
    <scope>NUCLEOTIDE SEQUENCE [LARGE SCALE GENOMIC DNA]</scope>
    <source>
        <strain evidence="13 14">P</strain>
    </source>
</reference>
<dbReference type="PANTHER" id="PTHR33695:SF1">
    <property type="entry name" value="LIPOPROTEIN SIGNAL PEPTIDASE"/>
    <property type="match status" value="1"/>
</dbReference>
<keyword evidence="6 10" id="KW-0064">Aspartyl protease</keyword>
<dbReference type="GO" id="GO:0006508">
    <property type="term" value="P:proteolysis"/>
    <property type="evidence" value="ECO:0007669"/>
    <property type="project" value="UniProtKB-KW"/>
</dbReference>
<dbReference type="Proteomes" id="UP000323824">
    <property type="component" value="Chromosome"/>
</dbReference>
<evidence type="ECO:0000313" key="13">
    <source>
        <dbReference type="EMBL" id="QEN06284.1"/>
    </source>
</evidence>
<dbReference type="EC" id="3.4.23.36" evidence="10"/>
<comment type="catalytic activity">
    <reaction evidence="10 11">
        <text>Release of signal peptides from bacterial membrane prolipoproteins. Hydrolyzes -Xaa-Yaa-Zaa-|-(S,diacylglyceryl)Cys-, in which Xaa is hydrophobic (preferably Leu), and Yaa (Ala or Ser) and Zaa (Gly or Ala) have small, neutral side chains.</text>
        <dbReference type="EC" id="3.4.23.36"/>
    </reaction>
</comment>
<keyword evidence="9 10" id="KW-0472">Membrane</keyword>
<feature type="transmembrane region" description="Helical" evidence="10">
    <location>
        <begin position="70"/>
        <end position="89"/>
    </location>
</feature>
<dbReference type="GO" id="GO:0005886">
    <property type="term" value="C:plasma membrane"/>
    <property type="evidence" value="ECO:0007669"/>
    <property type="project" value="UniProtKB-SubCell"/>
</dbReference>
<evidence type="ECO:0000256" key="5">
    <source>
        <dbReference type="ARBA" id="ARBA00022692"/>
    </source>
</evidence>
<dbReference type="AlphaFoldDB" id="A0A5C1QIC1"/>
<proteinExistence type="inferred from homology"/>
<evidence type="ECO:0000256" key="4">
    <source>
        <dbReference type="ARBA" id="ARBA00022670"/>
    </source>
</evidence>
<evidence type="ECO:0000256" key="1">
    <source>
        <dbReference type="ARBA" id="ARBA00006139"/>
    </source>
</evidence>
<reference evidence="13 14" key="2">
    <citation type="submission" date="2019-09" db="EMBL/GenBank/DDBJ databases">
        <title>Complete Genome Sequence and Methylome Analysis of free living Spirochaetas.</title>
        <authorList>
            <person name="Leshcheva N."/>
            <person name="Mikheeva N."/>
        </authorList>
    </citation>
    <scope>NUCLEOTIDE SEQUENCE [LARGE SCALE GENOMIC DNA]</scope>
    <source>
        <strain evidence="13 14">P</strain>
    </source>
</reference>
<evidence type="ECO:0000256" key="2">
    <source>
        <dbReference type="ARBA" id="ARBA00022475"/>
    </source>
</evidence>
<dbReference type="PROSITE" id="PS00855">
    <property type="entry name" value="SPASE_II"/>
    <property type="match status" value="1"/>
</dbReference>
<dbReference type="InterPro" id="IPR001872">
    <property type="entry name" value="Peptidase_A8"/>
</dbReference>
<comment type="subcellular location">
    <subcellularLocation>
        <location evidence="10">Cell membrane</location>
        <topology evidence="10">Multi-pass membrane protein</topology>
    </subcellularLocation>
</comment>
<keyword evidence="2 10" id="KW-1003">Cell membrane</keyword>
<keyword evidence="5 10" id="KW-0812">Transmembrane</keyword>
<evidence type="ECO:0000256" key="6">
    <source>
        <dbReference type="ARBA" id="ARBA00022750"/>
    </source>
</evidence>
<dbReference type="KEGG" id="sper:EW093_16840"/>
<evidence type="ECO:0000256" key="9">
    <source>
        <dbReference type="ARBA" id="ARBA00023136"/>
    </source>
</evidence>
<sequence>MTKKGINSVLIVVVIFNLAIDQISKYFARIYIQGQGIINVIGDFFILTYAENSGAFLGLGSNLPQPLKTFVLVLFPLIAIIAGILYLILGKNVSFKQSIAIACIIGGGIGNVYDRAIHLGAVTDFLNFGIGNIRTGILNIADLSITFGAIFLFIFQYIEEQKLKNDGTNQKNS</sequence>
<feature type="transmembrane region" description="Helical" evidence="10">
    <location>
        <begin position="6"/>
        <end position="23"/>
    </location>
</feature>
<dbReference type="OrthoDB" id="9810259at2"/>
<organism evidence="13 14">
    <name type="scientific">Thiospirochaeta perfilievii</name>
    <dbReference type="NCBI Taxonomy" id="252967"/>
    <lineage>
        <taxon>Bacteria</taxon>
        <taxon>Pseudomonadati</taxon>
        <taxon>Spirochaetota</taxon>
        <taxon>Spirochaetia</taxon>
        <taxon>Spirochaetales</taxon>
        <taxon>Spirochaetaceae</taxon>
        <taxon>Thiospirochaeta</taxon>
    </lineage>
</organism>
<dbReference type="PANTHER" id="PTHR33695">
    <property type="entry name" value="LIPOPROTEIN SIGNAL PEPTIDASE"/>
    <property type="match status" value="1"/>
</dbReference>
<comment type="function">
    <text evidence="10 11">This protein specifically catalyzes the removal of signal peptides from prolipoproteins.</text>
</comment>
<dbReference type="GO" id="GO:0004190">
    <property type="term" value="F:aspartic-type endopeptidase activity"/>
    <property type="evidence" value="ECO:0007669"/>
    <property type="project" value="UniProtKB-UniRule"/>
</dbReference>
<comment type="pathway">
    <text evidence="10">Protein modification; lipoprotein biosynthesis (signal peptide cleavage).</text>
</comment>
<dbReference type="NCBIfam" id="TIGR00077">
    <property type="entry name" value="lspA"/>
    <property type="match status" value="1"/>
</dbReference>
<evidence type="ECO:0000256" key="8">
    <source>
        <dbReference type="ARBA" id="ARBA00022989"/>
    </source>
</evidence>
<protein>
    <recommendedName>
        <fullName evidence="10">Lipoprotein signal peptidase</fullName>
        <ecNumber evidence="10">3.4.23.36</ecNumber>
    </recommendedName>
    <alternativeName>
        <fullName evidence="10">Prolipoprotein signal peptidase</fullName>
    </alternativeName>
    <alternativeName>
        <fullName evidence="10">Signal peptidase II</fullName>
        <shortName evidence="10">SPase II</shortName>
    </alternativeName>
</protein>